<dbReference type="AlphaFoldDB" id="A0A6A4HBG0"/>
<evidence type="ECO:0000313" key="2">
    <source>
        <dbReference type="Proteomes" id="UP000799118"/>
    </source>
</evidence>
<dbReference type="EMBL" id="ML769527">
    <property type="protein sequence ID" value="KAE9395649.1"/>
    <property type="molecule type" value="Genomic_DNA"/>
</dbReference>
<reference evidence="1" key="1">
    <citation type="journal article" date="2019" name="Environ. Microbiol.">
        <title>Fungal ecological strategies reflected in gene transcription - a case study of two litter decomposers.</title>
        <authorList>
            <person name="Barbi F."/>
            <person name="Kohler A."/>
            <person name="Barry K."/>
            <person name="Baskaran P."/>
            <person name="Daum C."/>
            <person name="Fauchery L."/>
            <person name="Ihrmark K."/>
            <person name="Kuo A."/>
            <person name="LaButti K."/>
            <person name="Lipzen A."/>
            <person name="Morin E."/>
            <person name="Grigoriev I.V."/>
            <person name="Henrissat B."/>
            <person name="Lindahl B."/>
            <person name="Martin F."/>
        </authorList>
    </citation>
    <scope>NUCLEOTIDE SEQUENCE</scope>
    <source>
        <strain evidence="1">JB14</strain>
    </source>
</reference>
<dbReference type="OrthoDB" id="2844378at2759"/>
<sequence>MPKYLAYSGFSLEPDDFRIFMHSLVTNLYSDMTMLRYVTRYDRWRLIPKEGNYKTGNDFKLLFFPVRAVPYSSPKQCDPELWGPNYLDIAKRDELVDWCSDVAAHWM</sequence>
<keyword evidence="2" id="KW-1185">Reference proteome</keyword>
<accession>A0A6A4HBG0</accession>
<proteinExistence type="predicted"/>
<evidence type="ECO:0000313" key="1">
    <source>
        <dbReference type="EMBL" id="KAE9395649.1"/>
    </source>
</evidence>
<protein>
    <submittedName>
        <fullName evidence="1">Uncharacterized protein</fullName>
    </submittedName>
</protein>
<dbReference type="Proteomes" id="UP000799118">
    <property type="component" value="Unassembled WGS sequence"/>
</dbReference>
<name>A0A6A4HBG0_9AGAR</name>
<gene>
    <name evidence="1" type="ORF">BT96DRAFT_977895</name>
</gene>
<organism evidence="1 2">
    <name type="scientific">Gymnopus androsaceus JB14</name>
    <dbReference type="NCBI Taxonomy" id="1447944"/>
    <lineage>
        <taxon>Eukaryota</taxon>
        <taxon>Fungi</taxon>
        <taxon>Dikarya</taxon>
        <taxon>Basidiomycota</taxon>
        <taxon>Agaricomycotina</taxon>
        <taxon>Agaricomycetes</taxon>
        <taxon>Agaricomycetidae</taxon>
        <taxon>Agaricales</taxon>
        <taxon>Marasmiineae</taxon>
        <taxon>Omphalotaceae</taxon>
        <taxon>Gymnopus</taxon>
    </lineage>
</organism>